<name>A0A6B0TWW5_IXORI</name>
<evidence type="ECO:0000313" key="2">
    <source>
        <dbReference type="EMBL" id="MXU84599.1"/>
    </source>
</evidence>
<sequence>MHSQLGSNFLALFFAFAHTICGTENVPAPTLQRYASPFSSDLTLPLKIFRNSRFLFLPMNDNKSPFLFSANRFALPKMCHM</sequence>
<organism evidence="2">
    <name type="scientific">Ixodes ricinus</name>
    <name type="common">Common tick</name>
    <name type="synonym">Acarus ricinus</name>
    <dbReference type="NCBI Taxonomy" id="34613"/>
    <lineage>
        <taxon>Eukaryota</taxon>
        <taxon>Metazoa</taxon>
        <taxon>Ecdysozoa</taxon>
        <taxon>Arthropoda</taxon>
        <taxon>Chelicerata</taxon>
        <taxon>Arachnida</taxon>
        <taxon>Acari</taxon>
        <taxon>Parasitiformes</taxon>
        <taxon>Ixodida</taxon>
        <taxon>Ixodoidea</taxon>
        <taxon>Ixodidae</taxon>
        <taxon>Ixodinae</taxon>
        <taxon>Ixodes</taxon>
    </lineage>
</organism>
<proteinExistence type="predicted"/>
<dbReference type="AlphaFoldDB" id="A0A6B0TWW5"/>
<keyword evidence="1" id="KW-0732">Signal</keyword>
<evidence type="ECO:0000256" key="1">
    <source>
        <dbReference type="SAM" id="SignalP"/>
    </source>
</evidence>
<feature type="signal peptide" evidence="1">
    <location>
        <begin position="1"/>
        <end position="22"/>
    </location>
</feature>
<accession>A0A6B0TWW5</accession>
<protein>
    <submittedName>
        <fullName evidence="2">Putative secreted protein</fullName>
    </submittedName>
</protein>
<reference evidence="2" key="1">
    <citation type="submission" date="2019-12" db="EMBL/GenBank/DDBJ databases">
        <title>An insight into the sialome of adult female Ixodes ricinus ticks feeding for 6 days.</title>
        <authorList>
            <person name="Perner J."/>
            <person name="Ribeiro J.M.C."/>
        </authorList>
    </citation>
    <scope>NUCLEOTIDE SEQUENCE</scope>
    <source>
        <strain evidence="2">Semi-engorged</strain>
        <tissue evidence="2">Salivary glands</tissue>
    </source>
</reference>
<dbReference type="EMBL" id="GIFC01002516">
    <property type="protein sequence ID" value="MXU84599.1"/>
    <property type="molecule type" value="Transcribed_RNA"/>
</dbReference>
<feature type="chain" id="PRO_5025580594" evidence="1">
    <location>
        <begin position="23"/>
        <end position="81"/>
    </location>
</feature>